<protein>
    <submittedName>
        <fullName evidence="1">Uncharacterized protein</fullName>
    </submittedName>
</protein>
<dbReference type="Proteomes" id="UP000187526">
    <property type="component" value="Unassembled WGS sequence"/>
</dbReference>
<name>A0A1R1I096_9RHOO</name>
<dbReference type="AlphaFoldDB" id="A0A1R1I096"/>
<dbReference type="EMBL" id="MTHD01000006">
    <property type="protein sequence ID" value="OMG52079.1"/>
    <property type="molecule type" value="Genomic_DNA"/>
</dbReference>
<gene>
    <name evidence="1" type="ORF">BJN45_15615</name>
</gene>
<organism evidence="1 2">
    <name type="scientific">Azonexus hydrophilus</name>
    <dbReference type="NCBI Taxonomy" id="418702"/>
    <lineage>
        <taxon>Bacteria</taxon>
        <taxon>Pseudomonadati</taxon>
        <taxon>Pseudomonadota</taxon>
        <taxon>Betaproteobacteria</taxon>
        <taxon>Rhodocyclales</taxon>
        <taxon>Azonexaceae</taxon>
        <taxon>Azonexus</taxon>
    </lineage>
</organism>
<keyword evidence="2" id="KW-1185">Reference proteome</keyword>
<evidence type="ECO:0000313" key="1">
    <source>
        <dbReference type="EMBL" id="OMG52079.1"/>
    </source>
</evidence>
<evidence type="ECO:0000313" key="2">
    <source>
        <dbReference type="Proteomes" id="UP000187526"/>
    </source>
</evidence>
<comment type="caution">
    <text evidence="1">The sequence shown here is derived from an EMBL/GenBank/DDBJ whole genome shotgun (WGS) entry which is preliminary data.</text>
</comment>
<accession>A0A1R1I096</accession>
<reference evidence="1 2" key="1">
    <citation type="submission" date="2016-10" db="EMBL/GenBank/DDBJ databases">
        <title>Alkaliphiles isolated from bioreactors.</title>
        <authorList>
            <person name="Salah Z."/>
            <person name="Rout S.P."/>
            <person name="Humphreys P.N."/>
        </authorList>
    </citation>
    <scope>NUCLEOTIDE SEQUENCE [LARGE SCALE GENOMIC DNA]</scope>
    <source>
        <strain evidence="1 2">ZS02</strain>
    </source>
</reference>
<proteinExistence type="predicted"/>
<sequence>MRQELSVALTPETRLVTDELTKQFLVPFSLEDETRAIRDFLPLLPLEFRAIAETFIDRLSATIQTTAAPFLLANQAAHDKQYQRFSMAERIRARSIGREPNETEGGLEARRNQAAGVIANSKMVAFSKSEDGIDSLVLETARFLLHLHETPEIQSVAREILLQGTVAAWSALEMLVGDELTLLLDSRPDLVTKLLSDQSAKRKFELPKLNVDDLASRGFDLSKQMGRLLFEERDLSSLPTLKCACEALIDSSCLREKLAAPTAWRLNQNRHLIVHRRGTVDEEYLRKTGAKLNVGDQLVVSPAEFEELLLHALSIGSEFLAGLALLVVPNQSINAGAAQ</sequence>